<keyword evidence="10" id="KW-1185">Reference proteome</keyword>
<dbReference type="InterPro" id="IPR015424">
    <property type="entry name" value="PyrdxlP-dep_Trfase"/>
</dbReference>
<dbReference type="InterPro" id="IPR004839">
    <property type="entry name" value="Aminotransferase_I/II_large"/>
</dbReference>
<evidence type="ECO:0000256" key="3">
    <source>
        <dbReference type="ARBA" id="ARBA00022576"/>
    </source>
</evidence>
<keyword evidence="3 7" id="KW-0032">Aminotransferase</keyword>
<dbReference type="InterPro" id="IPR015421">
    <property type="entry name" value="PyrdxlP-dep_Trfase_major"/>
</dbReference>
<evidence type="ECO:0000256" key="4">
    <source>
        <dbReference type="ARBA" id="ARBA00022679"/>
    </source>
</evidence>
<gene>
    <name evidence="9" type="ORF">AABB31_16205</name>
</gene>
<dbReference type="AlphaFoldDB" id="A0AAN0MBV3"/>
<evidence type="ECO:0000259" key="8">
    <source>
        <dbReference type="Pfam" id="PF00155"/>
    </source>
</evidence>
<dbReference type="PANTHER" id="PTHR46383:SF1">
    <property type="entry name" value="ASPARTATE AMINOTRANSFERASE"/>
    <property type="match status" value="1"/>
</dbReference>
<dbReference type="Pfam" id="PF00155">
    <property type="entry name" value="Aminotran_1_2"/>
    <property type="match status" value="1"/>
</dbReference>
<accession>A0AAN0MBV3</accession>
<dbReference type="PANTHER" id="PTHR46383">
    <property type="entry name" value="ASPARTATE AMINOTRANSFERASE"/>
    <property type="match status" value="1"/>
</dbReference>
<proteinExistence type="inferred from homology"/>
<comment type="cofactor">
    <cofactor evidence="1 7">
        <name>pyridoxal 5'-phosphate</name>
        <dbReference type="ChEBI" id="CHEBI:597326"/>
    </cofactor>
</comment>
<dbReference type="PROSITE" id="PS00105">
    <property type="entry name" value="AA_TRANSFER_CLASS_1"/>
    <property type="match status" value="1"/>
</dbReference>
<keyword evidence="4 7" id="KW-0808">Transferase</keyword>
<evidence type="ECO:0000256" key="1">
    <source>
        <dbReference type="ARBA" id="ARBA00001933"/>
    </source>
</evidence>
<dbReference type="Gene3D" id="3.40.640.10">
    <property type="entry name" value="Type I PLP-dependent aspartate aminotransferase-like (Major domain)"/>
    <property type="match status" value="1"/>
</dbReference>
<dbReference type="GO" id="GO:0004069">
    <property type="term" value="F:L-aspartate:2-oxoglutarate aminotransferase activity"/>
    <property type="evidence" value="ECO:0007669"/>
    <property type="project" value="UniProtKB-EC"/>
</dbReference>
<evidence type="ECO:0000256" key="6">
    <source>
        <dbReference type="ARBA" id="ARBA00049185"/>
    </source>
</evidence>
<dbReference type="InterPro" id="IPR050596">
    <property type="entry name" value="AspAT/PAT-like"/>
</dbReference>
<dbReference type="CDD" id="cd00609">
    <property type="entry name" value="AAT_like"/>
    <property type="match status" value="1"/>
</dbReference>
<dbReference type="GO" id="GO:0030170">
    <property type="term" value="F:pyridoxal phosphate binding"/>
    <property type="evidence" value="ECO:0007669"/>
    <property type="project" value="InterPro"/>
</dbReference>
<evidence type="ECO:0000256" key="7">
    <source>
        <dbReference type="RuleBase" id="RU000481"/>
    </source>
</evidence>
<name>A0AAN0MBV3_9RHOB</name>
<feature type="domain" description="Aminotransferase class I/classII large" evidence="8">
    <location>
        <begin position="34"/>
        <end position="374"/>
    </location>
</feature>
<evidence type="ECO:0000256" key="2">
    <source>
        <dbReference type="ARBA" id="ARBA00007441"/>
    </source>
</evidence>
<evidence type="ECO:0000256" key="5">
    <source>
        <dbReference type="ARBA" id="ARBA00022898"/>
    </source>
</evidence>
<dbReference type="SUPFAM" id="SSF53383">
    <property type="entry name" value="PLP-dependent transferases"/>
    <property type="match status" value="1"/>
</dbReference>
<dbReference type="InterPro" id="IPR004838">
    <property type="entry name" value="NHTrfase_class1_PyrdxlP-BS"/>
</dbReference>
<evidence type="ECO:0000313" key="10">
    <source>
        <dbReference type="Proteomes" id="UP001470809"/>
    </source>
</evidence>
<keyword evidence="5" id="KW-0663">Pyridoxal phosphate</keyword>
<comment type="catalytic activity">
    <reaction evidence="6">
        <text>L-aspartate + 2-oxoglutarate = oxaloacetate + L-glutamate</text>
        <dbReference type="Rhea" id="RHEA:21824"/>
        <dbReference type="ChEBI" id="CHEBI:16452"/>
        <dbReference type="ChEBI" id="CHEBI:16810"/>
        <dbReference type="ChEBI" id="CHEBI:29985"/>
        <dbReference type="ChEBI" id="CHEBI:29991"/>
        <dbReference type="EC" id="2.6.1.1"/>
    </reaction>
</comment>
<protein>
    <recommendedName>
        <fullName evidence="7">Aminotransferase</fullName>
        <ecNumber evidence="7">2.6.1.-</ecNumber>
    </recommendedName>
</protein>
<evidence type="ECO:0000313" key="9">
    <source>
        <dbReference type="EMBL" id="WZU66562.1"/>
    </source>
</evidence>
<dbReference type="KEGG" id="yrh:AABB31_16205"/>
<dbReference type="RefSeq" id="WP_342075884.1">
    <property type="nucleotide sequence ID" value="NZ_CP151767.2"/>
</dbReference>
<reference evidence="9" key="1">
    <citation type="submission" date="2024-08" db="EMBL/GenBank/DDBJ databases">
        <title>Phylogenomic analyses of a clade within the roseobacter group suggest taxonomic reassignments of species of the genera Aestuariivita, Citreicella, Loktanella, Nautella, Pelagibaca, Ruegeria, Thalassobius, Thiobacimonas and Tropicibacter, and the proposal o.</title>
        <authorList>
            <person name="Jeon C.O."/>
        </authorList>
    </citation>
    <scope>NUCLEOTIDE SEQUENCE</scope>
    <source>
        <strain evidence="9">SS1-5</strain>
    </source>
</reference>
<dbReference type="Proteomes" id="UP001470809">
    <property type="component" value="Chromosome"/>
</dbReference>
<dbReference type="GO" id="GO:0006520">
    <property type="term" value="P:amino acid metabolic process"/>
    <property type="evidence" value="ECO:0007669"/>
    <property type="project" value="InterPro"/>
</dbReference>
<dbReference type="EC" id="2.6.1.-" evidence="7"/>
<dbReference type="EMBL" id="CP151767">
    <property type="protein sequence ID" value="WZU66562.1"/>
    <property type="molecule type" value="Genomic_DNA"/>
</dbReference>
<comment type="similarity">
    <text evidence="2 7">Belongs to the class-I pyridoxal-phosphate-dependent aminotransferase family.</text>
</comment>
<organism evidence="9 10">
    <name type="scientific">Yoonia rhodophyticola</name>
    <dbReference type="NCBI Taxonomy" id="3137370"/>
    <lineage>
        <taxon>Bacteria</taxon>
        <taxon>Pseudomonadati</taxon>
        <taxon>Pseudomonadota</taxon>
        <taxon>Alphaproteobacteria</taxon>
        <taxon>Rhodobacterales</taxon>
        <taxon>Paracoccaceae</taxon>
        <taxon>Yoonia</taxon>
    </lineage>
</organism>
<sequence length="391" mass="40981">MELSSRITNITGGGSDGWDVFYRARRMIAAGTQVTELTIGEHEITTSPAILQAMDASARGGHTGYAMVPGTDALRQAVAARIAARTGVPTDMDNILITPGGQAGLFAAHIATCNQGDTALYCDPYYTTYPGTLRAVGAIPRAIITSPDTGFQPQYDAIAAVAGDAVSLLINTPNNPTGAVYGAQTLDGIARACQDHDLWLISDEVYDTQVWDGAHISPRGLAGMVDRTLVVGSMSKSHAMTGSRVGWVCGPHDVIGHMIDLATHTTYGVAGFVQDAAAFALAQGTDAEEAVAAPFRRRRALTLEVLRGQNTVRAVPAQGAMYVMLDIRSTGLDGEGFANALLDAEQIAVMPGESFGQAAAGHVRVAMTIDDDAYVGALQKLVNFAKSLATQ</sequence>